<evidence type="ECO:0000313" key="3">
    <source>
        <dbReference type="Proteomes" id="UP000029452"/>
    </source>
</evidence>
<protein>
    <recommendedName>
        <fullName evidence="1">Glycoside hydrolase 123 catalytic domain-containing protein</fullName>
    </recommendedName>
</protein>
<organism evidence="2 3">
    <name type="scientific">Leptospirillum ferriphilum</name>
    <dbReference type="NCBI Taxonomy" id="178606"/>
    <lineage>
        <taxon>Bacteria</taxon>
        <taxon>Pseudomonadati</taxon>
        <taxon>Nitrospirota</taxon>
        <taxon>Nitrospiria</taxon>
        <taxon>Nitrospirales</taxon>
        <taxon>Nitrospiraceae</taxon>
        <taxon>Leptospirillum</taxon>
    </lineage>
</organism>
<evidence type="ECO:0000259" key="1">
    <source>
        <dbReference type="Pfam" id="PF13320"/>
    </source>
</evidence>
<accession>A0A094YM61</accession>
<dbReference type="InterPro" id="IPR025150">
    <property type="entry name" value="GH123_cat"/>
</dbReference>
<dbReference type="RefSeq" id="WP_036081514.1">
    <property type="nucleotide sequence ID" value="NZ_JBPKCJ010000001.1"/>
</dbReference>
<name>A0A094YM61_9BACT</name>
<reference evidence="2 3" key="1">
    <citation type="submission" date="2014-06" db="EMBL/GenBank/DDBJ databases">
        <title>Draft genome sequence of iron oxidizing acidophile Leptospirillum ferriphilum DSM14647.</title>
        <authorList>
            <person name="Cardenas J.P."/>
            <person name="Lazcano M."/>
            <person name="Ossandon F.J."/>
            <person name="Corbett M."/>
            <person name="Holmes D.S."/>
            <person name="Watkin E."/>
        </authorList>
    </citation>
    <scope>NUCLEOTIDE SEQUENCE [LARGE SCALE GENOMIC DNA]</scope>
    <source>
        <strain evidence="2 3">DSM 14647</strain>
    </source>
</reference>
<dbReference type="Pfam" id="PF13320">
    <property type="entry name" value="GH123_cat"/>
    <property type="match status" value="1"/>
</dbReference>
<proteinExistence type="predicted"/>
<sequence length="681" mass="76838">MSIFKSKLTWFLLGMASGVLAVGAGGFLVLSSPTLRTHLKNTVKKLMKVHQTVAAIKTLEAKSKDLLHPGLVVPDNFLHYPFPGTRVEKNGDLTTWIAPLSDRIQLQDVPPGTLIGKPGSSSPIHLIGLRGEVLSFQLVLRSSKRIPDLHAELSTESDPKAFSCITTHRFLEHYEHFTASDVKYGPIHPHDIPDPLIPFRDPYTPGRIIVADIPLTPDANQPVWIDVAYAMNCAPGTYTGVLTVRSGEQILRKTPVNFEVLSPVLPEHAPISRWMELYVSRFYGGLVKGGLPTSNLEFQQMYRRAFVLAHAYGFSTNDSGGIQPDIRWDWKTGTPTSVDWSAYDQLYGPMLSGELTGSPPNTWSLPIGTWSLGVGMWGGFAVLGGHPSPISDWKGVPDIATQNLAKLIVRHWKEKGWPIDQTFAYIADEPVHKLYYYADTYKLIAKDADSLHKGSPHIHVMVTDVPYITYKNQVGHNKLIMVGKVNIWAGASAQFIPSRMQARQKEGDQVWFYQAGGPPFIGQNDLYSLGPGFRMWFWTAWKYHVNGVFYWADTFWNDTKENMNPYVNQGLGDGTILYPGTELHFIGFPDIQGPIPSIRMAQWRRGYEDYRYLTYLKHINKEKEADRVVNELVIHALDDGGYLPYWRSPLWQKPGDWSHNPQDWHRERIRMAREIAAVPEN</sequence>
<dbReference type="Proteomes" id="UP000029452">
    <property type="component" value="Unassembled WGS sequence"/>
</dbReference>
<dbReference type="AlphaFoldDB" id="A0A094YM61"/>
<dbReference type="EMBL" id="JPGK01000003">
    <property type="protein sequence ID" value="KGA94331.1"/>
    <property type="molecule type" value="Genomic_DNA"/>
</dbReference>
<evidence type="ECO:0000313" key="2">
    <source>
        <dbReference type="EMBL" id="KGA94331.1"/>
    </source>
</evidence>
<comment type="caution">
    <text evidence="2">The sequence shown here is derived from an EMBL/GenBank/DDBJ whole genome shotgun (WGS) entry which is preliminary data.</text>
</comment>
<feature type="domain" description="Glycoside hydrolase 123 catalytic" evidence="1">
    <location>
        <begin position="406"/>
        <end position="616"/>
    </location>
</feature>
<dbReference type="OrthoDB" id="9803815at2"/>
<gene>
    <name evidence="2" type="ORF">LptCag_1094</name>
</gene>
<dbReference type="PATRIC" id="fig|178606.4.peg.903"/>